<protein>
    <submittedName>
        <fullName evidence="3">Uncharacterized protein</fullName>
    </submittedName>
</protein>
<dbReference type="AlphaFoldDB" id="A0A819J012"/>
<evidence type="ECO:0000313" key="4">
    <source>
        <dbReference type="EMBL" id="CAF4094684.1"/>
    </source>
</evidence>
<dbReference type="Gene3D" id="3.90.176.10">
    <property type="entry name" value="Toxin ADP-ribosyltransferase, Chain A, domain 1"/>
    <property type="match status" value="1"/>
</dbReference>
<dbReference type="OrthoDB" id="10053713at2759"/>
<dbReference type="EMBL" id="CAJNOT010002987">
    <property type="protein sequence ID" value="CAF1357088.1"/>
    <property type="molecule type" value="Genomic_DNA"/>
</dbReference>
<dbReference type="Proteomes" id="UP000663882">
    <property type="component" value="Unassembled WGS sequence"/>
</dbReference>
<comment type="caution">
    <text evidence="3">The sequence shown here is derived from an EMBL/GenBank/DDBJ whole genome shotgun (WGS) entry which is preliminary data.</text>
</comment>
<reference evidence="3" key="1">
    <citation type="submission" date="2021-02" db="EMBL/GenBank/DDBJ databases">
        <authorList>
            <person name="Nowell W R."/>
        </authorList>
    </citation>
    <scope>NUCLEOTIDE SEQUENCE</scope>
</reference>
<accession>A0A819J012</accession>
<dbReference type="Proteomes" id="UP000663864">
    <property type="component" value="Unassembled WGS sequence"/>
</dbReference>
<dbReference type="EMBL" id="CAJOBD010003003">
    <property type="protein sequence ID" value="CAF3922295.1"/>
    <property type="molecule type" value="Genomic_DNA"/>
</dbReference>
<dbReference type="Proteomes" id="UP000663836">
    <property type="component" value="Unassembled WGS sequence"/>
</dbReference>
<dbReference type="EMBL" id="CAJNOO010004603">
    <property type="protein sequence ID" value="CAF1387110.1"/>
    <property type="molecule type" value="Genomic_DNA"/>
</dbReference>
<sequence>MLDSDTIVEFHSFVKDVNTQLKELHFQQRNDGTLVLPLTVYRGQTTWGKDDIKKIRANIGHLISMNTFLSTNTNRVVAEMYGPGDDQTTSVIFEITVNDIKNEKTISTIRSY</sequence>
<dbReference type="SUPFAM" id="SSF56399">
    <property type="entry name" value="ADP-ribosylation"/>
    <property type="match status" value="1"/>
</dbReference>
<dbReference type="EMBL" id="CAJOAX010011494">
    <property type="protein sequence ID" value="CAF4094684.1"/>
    <property type="molecule type" value="Genomic_DNA"/>
</dbReference>
<evidence type="ECO:0000313" key="3">
    <source>
        <dbReference type="EMBL" id="CAF3922295.1"/>
    </source>
</evidence>
<evidence type="ECO:0000313" key="1">
    <source>
        <dbReference type="EMBL" id="CAF1357088.1"/>
    </source>
</evidence>
<name>A0A819J012_9BILA</name>
<gene>
    <name evidence="3" type="ORF">JBS370_LOCUS21994</name>
    <name evidence="4" type="ORF">OTI717_LOCUS33852</name>
    <name evidence="2" type="ORF">RFH988_LOCUS34150</name>
    <name evidence="1" type="ORF">ZHD862_LOCUS30872</name>
</gene>
<proteinExistence type="predicted"/>
<evidence type="ECO:0000313" key="5">
    <source>
        <dbReference type="Proteomes" id="UP000663836"/>
    </source>
</evidence>
<evidence type="ECO:0000313" key="2">
    <source>
        <dbReference type="EMBL" id="CAF1387110.1"/>
    </source>
</evidence>
<organism evidence="3 5">
    <name type="scientific">Rotaria sordida</name>
    <dbReference type="NCBI Taxonomy" id="392033"/>
    <lineage>
        <taxon>Eukaryota</taxon>
        <taxon>Metazoa</taxon>
        <taxon>Spiralia</taxon>
        <taxon>Gnathifera</taxon>
        <taxon>Rotifera</taxon>
        <taxon>Eurotatoria</taxon>
        <taxon>Bdelloidea</taxon>
        <taxon>Philodinida</taxon>
        <taxon>Philodinidae</taxon>
        <taxon>Rotaria</taxon>
    </lineage>
</organism>
<dbReference type="Proteomes" id="UP000663823">
    <property type="component" value="Unassembled WGS sequence"/>
</dbReference>